<keyword evidence="12" id="KW-1185">Reference proteome</keyword>
<feature type="region of interest" description="Disordered" evidence="9">
    <location>
        <begin position="1"/>
        <end position="34"/>
    </location>
</feature>
<evidence type="ECO:0000256" key="3">
    <source>
        <dbReference type="ARBA" id="ARBA00022777"/>
    </source>
</evidence>
<gene>
    <name evidence="11" type="ORF">DLAC_04610</name>
</gene>
<evidence type="ECO:0000256" key="7">
    <source>
        <dbReference type="ARBA" id="ARBA00048679"/>
    </source>
</evidence>
<dbReference type="SUPFAM" id="SSF56112">
    <property type="entry name" value="Protein kinase-like (PK-like)"/>
    <property type="match status" value="1"/>
</dbReference>
<keyword evidence="2 8" id="KW-0547">Nucleotide-binding</keyword>
<comment type="catalytic activity">
    <reaction evidence="7">
        <text>L-seryl-[protein] + ATP = O-phospho-L-seryl-[protein] + ADP + H(+)</text>
        <dbReference type="Rhea" id="RHEA:17989"/>
        <dbReference type="Rhea" id="RHEA-COMP:9863"/>
        <dbReference type="Rhea" id="RHEA-COMP:11604"/>
        <dbReference type="ChEBI" id="CHEBI:15378"/>
        <dbReference type="ChEBI" id="CHEBI:29999"/>
        <dbReference type="ChEBI" id="CHEBI:30616"/>
        <dbReference type="ChEBI" id="CHEBI:83421"/>
        <dbReference type="ChEBI" id="CHEBI:456216"/>
        <dbReference type="EC" id="2.7.11.1"/>
    </reaction>
</comment>
<comment type="caution">
    <text evidence="11">The sequence shown here is derived from an EMBL/GenBank/DDBJ whole genome shotgun (WGS) entry which is preliminary data.</text>
</comment>
<dbReference type="PANTHER" id="PTHR11042">
    <property type="entry name" value="EUKARYOTIC TRANSLATION INITIATION FACTOR 2-ALPHA KINASE EIF2-ALPHA KINASE -RELATED"/>
    <property type="match status" value="1"/>
</dbReference>
<protein>
    <recommendedName>
        <fullName evidence="10">Protein kinase domain-containing protein</fullName>
    </recommendedName>
</protein>
<dbReference type="InterPro" id="IPR011009">
    <property type="entry name" value="Kinase-like_dom_sf"/>
</dbReference>
<feature type="compositionally biased region" description="Low complexity" evidence="9">
    <location>
        <begin position="325"/>
        <end position="339"/>
    </location>
</feature>
<dbReference type="InterPro" id="IPR017441">
    <property type="entry name" value="Protein_kinase_ATP_BS"/>
</dbReference>
<feature type="compositionally biased region" description="Low complexity" evidence="9">
    <location>
        <begin position="105"/>
        <end position="117"/>
    </location>
</feature>
<dbReference type="InParanoid" id="A0A151ZJY9"/>
<feature type="binding site" evidence="8">
    <location>
        <position position="183"/>
    </location>
    <ligand>
        <name>ATP</name>
        <dbReference type="ChEBI" id="CHEBI:30616"/>
    </ligand>
</feature>
<feature type="region of interest" description="Disordered" evidence="9">
    <location>
        <begin position="48"/>
        <end position="70"/>
    </location>
</feature>
<feature type="compositionally biased region" description="Low complexity" evidence="9">
    <location>
        <begin position="21"/>
        <end position="33"/>
    </location>
</feature>
<evidence type="ECO:0000256" key="1">
    <source>
        <dbReference type="ARBA" id="ARBA00022679"/>
    </source>
</evidence>
<keyword evidence="3" id="KW-0418">Kinase</keyword>
<comment type="similarity">
    <text evidence="5">Belongs to the protein kinase superfamily. Ser/Thr protein kinase family. GCN2 subfamily.</text>
</comment>
<dbReference type="Gene3D" id="3.30.200.20">
    <property type="entry name" value="Phosphorylase Kinase, domain 1"/>
    <property type="match status" value="1"/>
</dbReference>
<evidence type="ECO:0000256" key="4">
    <source>
        <dbReference type="ARBA" id="ARBA00022840"/>
    </source>
</evidence>
<organism evidence="11 12">
    <name type="scientific">Tieghemostelium lacteum</name>
    <name type="common">Slime mold</name>
    <name type="synonym">Dictyostelium lacteum</name>
    <dbReference type="NCBI Taxonomy" id="361077"/>
    <lineage>
        <taxon>Eukaryota</taxon>
        <taxon>Amoebozoa</taxon>
        <taxon>Evosea</taxon>
        <taxon>Eumycetozoa</taxon>
        <taxon>Dictyostelia</taxon>
        <taxon>Dictyosteliales</taxon>
        <taxon>Raperosteliaceae</taxon>
        <taxon>Tieghemostelium</taxon>
    </lineage>
</organism>
<dbReference type="EMBL" id="LODT01000022">
    <property type="protein sequence ID" value="KYQ94312.1"/>
    <property type="molecule type" value="Genomic_DNA"/>
</dbReference>
<dbReference type="GO" id="GO:0005634">
    <property type="term" value="C:nucleus"/>
    <property type="evidence" value="ECO:0007669"/>
    <property type="project" value="TreeGrafter"/>
</dbReference>
<dbReference type="GO" id="GO:0110031">
    <property type="term" value="P:negative regulation of G2/MI transition of meiotic cell cycle"/>
    <property type="evidence" value="ECO:0007669"/>
    <property type="project" value="TreeGrafter"/>
</dbReference>
<dbReference type="PROSITE" id="PS50011">
    <property type="entry name" value="PROTEIN_KINASE_DOM"/>
    <property type="match status" value="1"/>
</dbReference>
<dbReference type="PROSITE" id="PS00107">
    <property type="entry name" value="PROTEIN_KINASE_ATP"/>
    <property type="match status" value="1"/>
</dbReference>
<feature type="region of interest" description="Disordered" evidence="9">
    <location>
        <begin position="521"/>
        <end position="543"/>
    </location>
</feature>
<dbReference type="InterPro" id="IPR050339">
    <property type="entry name" value="CC_SR_Kinase"/>
</dbReference>
<evidence type="ECO:0000256" key="6">
    <source>
        <dbReference type="ARBA" id="ARBA00047899"/>
    </source>
</evidence>
<dbReference type="GO" id="GO:0005524">
    <property type="term" value="F:ATP binding"/>
    <property type="evidence" value="ECO:0007669"/>
    <property type="project" value="UniProtKB-UniRule"/>
</dbReference>
<dbReference type="GO" id="GO:0005737">
    <property type="term" value="C:cytoplasm"/>
    <property type="evidence" value="ECO:0007669"/>
    <property type="project" value="TreeGrafter"/>
</dbReference>
<dbReference type="SMART" id="SM00220">
    <property type="entry name" value="S_TKc"/>
    <property type="match status" value="1"/>
</dbReference>
<dbReference type="PROSITE" id="PS00108">
    <property type="entry name" value="PROTEIN_KINASE_ST"/>
    <property type="match status" value="1"/>
</dbReference>
<reference evidence="11 12" key="1">
    <citation type="submission" date="2015-12" db="EMBL/GenBank/DDBJ databases">
        <title>Dictyostelia acquired genes for synthesis and detection of signals that induce cell-type specialization by lateral gene transfer from prokaryotes.</title>
        <authorList>
            <person name="Gloeckner G."/>
            <person name="Schaap P."/>
        </authorList>
    </citation>
    <scope>NUCLEOTIDE SEQUENCE [LARGE SCALE GENOMIC DNA]</scope>
    <source>
        <strain evidence="11 12">TK</strain>
    </source>
</reference>
<accession>A0A151ZJY9</accession>
<dbReference type="Gene3D" id="1.10.510.10">
    <property type="entry name" value="Transferase(Phosphotransferase) domain 1"/>
    <property type="match status" value="1"/>
</dbReference>
<dbReference type="GO" id="GO:0004674">
    <property type="term" value="F:protein serine/threonine kinase activity"/>
    <property type="evidence" value="ECO:0007669"/>
    <property type="project" value="UniProtKB-EC"/>
</dbReference>
<evidence type="ECO:0000256" key="2">
    <source>
        <dbReference type="ARBA" id="ARBA00022741"/>
    </source>
</evidence>
<dbReference type="OMA" id="QYYSSWE"/>
<feature type="region of interest" description="Disordered" evidence="9">
    <location>
        <begin position="642"/>
        <end position="672"/>
    </location>
</feature>
<dbReference type="STRING" id="361077.A0A151ZJY9"/>
<dbReference type="InterPro" id="IPR008271">
    <property type="entry name" value="Ser/Thr_kinase_AS"/>
</dbReference>
<proteinExistence type="inferred from homology"/>
<evidence type="ECO:0000256" key="5">
    <source>
        <dbReference type="ARBA" id="ARBA00037982"/>
    </source>
</evidence>
<dbReference type="InterPro" id="IPR000719">
    <property type="entry name" value="Prot_kinase_dom"/>
</dbReference>
<keyword evidence="4 8" id="KW-0067">ATP-binding</keyword>
<dbReference type="Pfam" id="PF00069">
    <property type="entry name" value="Pkinase"/>
    <property type="match status" value="2"/>
</dbReference>
<comment type="catalytic activity">
    <reaction evidence="6">
        <text>L-threonyl-[protein] + ATP = O-phospho-L-threonyl-[protein] + ADP + H(+)</text>
        <dbReference type="Rhea" id="RHEA:46608"/>
        <dbReference type="Rhea" id="RHEA-COMP:11060"/>
        <dbReference type="Rhea" id="RHEA-COMP:11605"/>
        <dbReference type="ChEBI" id="CHEBI:15378"/>
        <dbReference type="ChEBI" id="CHEBI:30013"/>
        <dbReference type="ChEBI" id="CHEBI:30616"/>
        <dbReference type="ChEBI" id="CHEBI:61977"/>
        <dbReference type="ChEBI" id="CHEBI:456216"/>
        <dbReference type="EC" id="2.7.11.1"/>
    </reaction>
</comment>
<feature type="region of interest" description="Disordered" evidence="9">
    <location>
        <begin position="93"/>
        <end position="125"/>
    </location>
</feature>
<name>A0A151ZJY9_TIELA</name>
<feature type="region of interest" description="Disordered" evidence="9">
    <location>
        <begin position="309"/>
        <end position="346"/>
    </location>
</feature>
<feature type="domain" description="Protein kinase" evidence="10">
    <location>
        <begin position="154"/>
        <end position="455"/>
    </location>
</feature>
<dbReference type="OrthoDB" id="5337378at2759"/>
<evidence type="ECO:0000256" key="8">
    <source>
        <dbReference type="PROSITE-ProRule" id="PRU10141"/>
    </source>
</evidence>
<sequence length="692" mass="78498">MNPIIPSTPLKTPLRNGYGGSSDSSKSLYSNSKPTPEQYVFDVQLFSEKKRNPNQTPRCPSPPFKSTPASRIYTNTPIIHHLSTLATLQLLDDDDDDDDEPSFLSKNKYNKNSNTSSATIDEQGTEDELNFSALSANSLTSLKREPVTLFDKNFDILNKLGSGSFSDVFRTRSKIDGKLYAIKQARHQYRGLQERERSIREVKTSTMITPHPNIVQYYSAWEQSGYLYIQTELCQNGSLKDFLETEPNLEEELIWSFLLDTCLGVQHIHSFNLLHLDIKPENLLISSQGTLKIGDFGMCVKLEHHSLHHSSNNNHDQMDIEQKYNNNSSNSSDQRNNNNIEDDDDNNLSLDEDDIFFDFMEGDSRYLAIEFLNDKKLISKPSDIFSVGVTFFEIITGKEMPSNGPLWEQIRSTRVTEFLENNQYSQSLCSVIVDMLKPNITDRLTLCSLFKNPNIQQIQHKRLQDPNYSLNLILKYFNNQKQQQQQNSNKNNNNNLFNNFLQQESISSSTSSNNLLNSFNNISTNSSSSQDDENSGRESPVPSLIFPSINNSIKYNNNDLFNNSHPLSTPFVKSQQKQYHNNQLNSLVHYSNNLSTSGEYIGVGVQPPLLPPQALNTINEINPNIPQSSNVKKLGKRGFIESVGEDPDSKNTGSSQKVFAVSRRGFSETQEDVTLSPRNLLSLFQQTKQENK</sequence>
<dbReference type="Proteomes" id="UP000076078">
    <property type="component" value="Unassembled WGS sequence"/>
</dbReference>
<evidence type="ECO:0000259" key="10">
    <source>
        <dbReference type="PROSITE" id="PS50011"/>
    </source>
</evidence>
<keyword evidence="1" id="KW-0808">Transferase</keyword>
<dbReference type="PANTHER" id="PTHR11042:SF190">
    <property type="entry name" value="MITOSIS INHIBITOR PROTEIN KINASE MIK1"/>
    <property type="match status" value="1"/>
</dbReference>
<evidence type="ECO:0000256" key="9">
    <source>
        <dbReference type="SAM" id="MobiDB-lite"/>
    </source>
</evidence>
<evidence type="ECO:0000313" key="11">
    <source>
        <dbReference type="EMBL" id="KYQ94312.1"/>
    </source>
</evidence>
<evidence type="ECO:0000313" key="12">
    <source>
        <dbReference type="Proteomes" id="UP000076078"/>
    </source>
</evidence>
<dbReference type="AlphaFoldDB" id="A0A151ZJY9"/>